<organism evidence="2 3">
    <name type="scientific">Eutrema salsugineum</name>
    <name type="common">Saltwater cress</name>
    <name type="synonym">Sisymbrium salsugineum</name>
    <dbReference type="NCBI Taxonomy" id="72664"/>
    <lineage>
        <taxon>Eukaryota</taxon>
        <taxon>Viridiplantae</taxon>
        <taxon>Streptophyta</taxon>
        <taxon>Embryophyta</taxon>
        <taxon>Tracheophyta</taxon>
        <taxon>Spermatophyta</taxon>
        <taxon>Magnoliopsida</taxon>
        <taxon>eudicotyledons</taxon>
        <taxon>Gunneridae</taxon>
        <taxon>Pentapetalae</taxon>
        <taxon>rosids</taxon>
        <taxon>malvids</taxon>
        <taxon>Brassicales</taxon>
        <taxon>Brassicaceae</taxon>
        <taxon>Eutremeae</taxon>
        <taxon>Eutrema</taxon>
    </lineage>
</organism>
<dbReference type="OMA" id="NVTMSHA"/>
<protein>
    <submittedName>
        <fullName evidence="2">Uncharacterized protein</fullName>
    </submittedName>
</protein>
<dbReference type="EMBL" id="KI517384">
    <property type="protein sequence ID" value="ESQ54518.1"/>
    <property type="molecule type" value="Genomic_DNA"/>
</dbReference>
<accession>V4MNL0</accession>
<keyword evidence="3" id="KW-1185">Reference proteome</keyword>
<proteinExistence type="predicted"/>
<dbReference type="KEGG" id="eus:EUTSA_v10026558mg"/>
<name>V4MNL0_EUTSA</name>
<evidence type="ECO:0000313" key="2">
    <source>
        <dbReference type="EMBL" id="ESQ54518.1"/>
    </source>
</evidence>
<dbReference type="Gramene" id="ESQ54518">
    <property type="protein sequence ID" value="ESQ54518"/>
    <property type="gene ID" value="EUTSA_v10026558mg"/>
</dbReference>
<evidence type="ECO:0000313" key="3">
    <source>
        <dbReference type="Proteomes" id="UP000030689"/>
    </source>
</evidence>
<dbReference type="OrthoDB" id="1098176at2759"/>
<sequence>MAAMFLAKRGTINMYRATSLHRNYNNNTRSVADGVIPITISRYFSSHANKGSDKSKEEGMGTTTDGKAPNVTMSDAADSAKDGLKQAIDVATEESGDASKHKSADNDEGSEENVAVGADGTVKGQNQSSG</sequence>
<feature type="region of interest" description="Disordered" evidence="1">
    <location>
        <begin position="44"/>
        <end position="130"/>
    </location>
</feature>
<gene>
    <name evidence="2" type="ORF">EUTSA_v10026558mg</name>
</gene>
<reference evidence="2 3" key="1">
    <citation type="journal article" date="2013" name="Front. Plant Sci.">
        <title>The Reference Genome of the Halophytic Plant Eutrema salsugineum.</title>
        <authorList>
            <person name="Yang R."/>
            <person name="Jarvis D.E."/>
            <person name="Chen H."/>
            <person name="Beilstein M.A."/>
            <person name="Grimwood J."/>
            <person name="Jenkins J."/>
            <person name="Shu S."/>
            <person name="Prochnik S."/>
            <person name="Xin M."/>
            <person name="Ma C."/>
            <person name="Schmutz J."/>
            <person name="Wing R.A."/>
            <person name="Mitchell-Olds T."/>
            <person name="Schumaker K.S."/>
            <person name="Wang X."/>
        </authorList>
    </citation>
    <scope>NUCLEOTIDE SEQUENCE [LARGE SCALE GENOMIC DNA]</scope>
</reference>
<dbReference type="STRING" id="72664.V4MNL0"/>
<dbReference type="Proteomes" id="UP000030689">
    <property type="component" value="Unassembled WGS sequence"/>
</dbReference>
<evidence type="ECO:0000256" key="1">
    <source>
        <dbReference type="SAM" id="MobiDB-lite"/>
    </source>
</evidence>
<feature type="compositionally biased region" description="Basic and acidic residues" evidence="1">
    <location>
        <begin position="50"/>
        <end position="59"/>
    </location>
</feature>
<dbReference type="AlphaFoldDB" id="V4MNL0"/>